<dbReference type="AlphaFoldDB" id="A0A0H2U9K0"/>
<gene>
    <name evidence="2" type="ORF">MAPG_11740</name>
</gene>
<dbReference type="EMBL" id="GL876995">
    <property type="protein sequence ID" value="KLU92818.1"/>
    <property type="molecule type" value="Genomic_DNA"/>
</dbReference>
<dbReference type="OrthoDB" id="10267969at2759"/>
<reference evidence="2" key="1">
    <citation type="submission" date="2010-05" db="EMBL/GenBank/DDBJ databases">
        <title>The Genome Sequence of Magnaporthe poae strain ATCC 64411.</title>
        <authorList>
            <consortium name="The Broad Institute Genome Sequencing Platform"/>
            <consortium name="Broad Institute Genome Sequencing Center for Infectious Disease"/>
            <person name="Ma L.-J."/>
            <person name="Dead R."/>
            <person name="Young S."/>
            <person name="Zeng Q."/>
            <person name="Koehrsen M."/>
            <person name="Alvarado L."/>
            <person name="Berlin A."/>
            <person name="Chapman S.B."/>
            <person name="Chen Z."/>
            <person name="Freedman E."/>
            <person name="Gellesch M."/>
            <person name="Goldberg J."/>
            <person name="Griggs A."/>
            <person name="Gujja S."/>
            <person name="Heilman E.R."/>
            <person name="Heiman D."/>
            <person name="Hepburn T."/>
            <person name="Howarth C."/>
            <person name="Jen D."/>
            <person name="Larson L."/>
            <person name="Mehta T."/>
            <person name="Neiman D."/>
            <person name="Pearson M."/>
            <person name="Roberts A."/>
            <person name="Saif S."/>
            <person name="Shea T."/>
            <person name="Shenoy N."/>
            <person name="Sisk P."/>
            <person name="Stolte C."/>
            <person name="Sykes S."/>
            <person name="Walk T."/>
            <person name="White J."/>
            <person name="Yandava C."/>
            <person name="Haas B."/>
            <person name="Nusbaum C."/>
            <person name="Birren B."/>
        </authorList>
    </citation>
    <scope>NUCLEOTIDE SEQUENCE</scope>
    <source>
        <strain evidence="2">ATCC 64411</strain>
    </source>
</reference>
<reference evidence="2" key="2">
    <citation type="submission" date="2011-03" db="EMBL/GenBank/DDBJ databases">
        <title>Annotation of Magnaporthe poae ATCC 64411.</title>
        <authorList>
            <person name="Ma L.-J."/>
            <person name="Dead R."/>
            <person name="Young S.K."/>
            <person name="Zeng Q."/>
            <person name="Gargeya S."/>
            <person name="Fitzgerald M."/>
            <person name="Haas B."/>
            <person name="Abouelleil A."/>
            <person name="Alvarado L."/>
            <person name="Arachchi H.M."/>
            <person name="Berlin A."/>
            <person name="Brown A."/>
            <person name="Chapman S.B."/>
            <person name="Chen Z."/>
            <person name="Dunbar C."/>
            <person name="Freedman E."/>
            <person name="Gearin G."/>
            <person name="Gellesch M."/>
            <person name="Goldberg J."/>
            <person name="Griggs A."/>
            <person name="Gujja S."/>
            <person name="Heiman D."/>
            <person name="Howarth C."/>
            <person name="Larson L."/>
            <person name="Lui A."/>
            <person name="MacDonald P.J.P."/>
            <person name="Mehta T."/>
            <person name="Montmayeur A."/>
            <person name="Murphy C."/>
            <person name="Neiman D."/>
            <person name="Pearson M."/>
            <person name="Priest M."/>
            <person name="Roberts A."/>
            <person name="Saif S."/>
            <person name="Shea T."/>
            <person name="Shenoy N."/>
            <person name="Sisk P."/>
            <person name="Stolte C."/>
            <person name="Sykes S."/>
            <person name="Yandava C."/>
            <person name="Wortman J."/>
            <person name="Nusbaum C."/>
            <person name="Birren B."/>
        </authorList>
    </citation>
    <scope>NUCLEOTIDE SEQUENCE</scope>
    <source>
        <strain evidence="2">ATCC 64411</strain>
    </source>
</reference>
<feature type="compositionally biased region" description="Basic and acidic residues" evidence="1">
    <location>
        <begin position="81"/>
        <end position="94"/>
    </location>
</feature>
<proteinExistence type="predicted"/>
<dbReference type="VEuPathDB" id="FungiDB:MAPG_11740"/>
<sequence>MPSPIVTATIQSTVLAATSNLIAQALGAYKSNEPFVLDWVPLFQFALYAIVSTPPNFLWQELLEQSFPSSSSSSASSAPPADRKQQRKGDEPAAEKLSVGNTAA</sequence>
<evidence type="ECO:0000313" key="2">
    <source>
        <dbReference type="EMBL" id="KLU92818.1"/>
    </source>
</evidence>
<evidence type="ECO:0000256" key="1">
    <source>
        <dbReference type="SAM" id="MobiDB-lite"/>
    </source>
</evidence>
<feature type="non-terminal residue" evidence="2">
    <location>
        <position position="104"/>
    </location>
</feature>
<feature type="compositionally biased region" description="Low complexity" evidence="1">
    <location>
        <begin position="68"/>
        <end position="80"/>
    </location>
</feature>
<name>A0A0H2U9K0_MAGP6</name>
<feature type="region of interest" description="Disordered" evidence="1">
    <location>
        <begin position="68"/>
        <end position="104"/>
    </location>
</feature>
<organism evidence="2">
    <name type="scientific">Magnaporthiopsis poae (strain ATCC 64411 / 73-15)</name>
    <name type="common">Kentucky bluegrass fungus</name>
    <name type="synonym">Magnaporthe poae</name>
    <dbReference type="NCBI Taxonomy" id="644358"/>
    <lineage>
        <taxon>Eukaryota</taxon>
        <taxon>Fungi</taxon>
        <taxon>Dikarya</taxon>
        <taxon>Ascomycota</taxon>
        <taxon>Pezizomycotina</taxon>
        <taxon>Sordariomycetes</taxon>
        <taxon>Sordariomycetidae</taxon>
        <taxon>Magnaporthales</taxon>
        <taxon>Magnaporthaceae</taxon>
        <taxon>Magnaporthiopsis</taxon>
    </lineage>
</organism>
<accession>A0A0H2U9K0</accession>
<protein>
    <submittedName>
        <fullName evidence="2">Uncharacterized protein</fullName>
    </submittedName>
</protein>